<gene>
    <name evidence="10 13" type="primary">rsgA</name>
    <name evidence="13" type="ORF">ACFPOG_18540</name>
</gene>
<keyword evidence="1 10" id="KW-0963">Cytoplasm</keyword>
<evidence type="ECO:0000256" key="10">
    <source>
        <dbReference type="HAMAP-Rule" id="MF_01820"/>
    </source>
</evidence>
<evidence type="ECO:0000313" key="13">
    <source>
        <dbReference type="EMBL" id="MFC5450251.1"/>
    </source>
</evidence>
<comment type="caution">
    <text evidence="13">The sequence shown here is derived from an EMBL/GenBank/DDBJ whole genome shotgun (WGS) entry which is preliminary data.</text>
</comment>
<comment type="subunit">
    <text evidence="10">Monomer. Associates with 30S ribosomal subunit, binds 16S rRNA.</text>
</comment>
<dbReference type="InterPro" id="IPR004881">
    <property type="entry name" value="Ribosome_biogen_GTPase_RsgA"/>
</dbReference>
<keyword evidence="9 10" id="KW-0342">GTP-binding</keyword>
<feature type="binding site" evidence="10">
    <location>
        <position position="295"/>
    </location>
    <ligand>
        <name>Zn(2+)</name>
        <dbReference type="ChEBI" id="CHEBI:29105"/>
    </ligand>
</feature>
<feature type="binding site" evidence="10">
    <location>
        <position position="289"/>
    </location>
    <ligand>
        <name>Zn(2+)</name>
        <dbReference type="ChEBI" id="CHEBI:29105"/>
    </ligand>
</feature>
<name>A0ABW0KBG2_9BACL</name>
<dbReference type="SUPFAM" id="SSF50249">
    <property type="entry name" value="Nucleic acid-binding proteins"/>
    <property type="match status" value="1"/>
</dbReference>
<evidence type="ECO:0000256" key="1">
    <source>
        <dbReference type="ARBA" id="ARBA00022490"/>
    </source>
</evidence>
<evidence type="ECO:0000256" key="6">
    <source>
        <dbReference type="ARBA" id="ARBA00022801"/>
    </source>
</evidence>
<proteinExistence type="inferred from homology"/>
<evidence type="ECO:0000256" key="8">
    <source>
        <dbReference type="ARBA" id="ARBA00022884"/>
    </source>
</evidence>
<dbReference type="CDD" id="cd01854">
    <property type="entry name" value="YjeQ_EngC"/>
    <property type="match status" value="1"/>
</dbReference>
<dbReference type="RefSeq" id="WP_270885543.1">
    <property type="nucleotide sequence ID" value="NZ_JAQFVF010000089.1"/>
</dbReference>
<accession>A0ABW0KBG2</accession>
<dbReference type="PROSITE" id="PS51721">
    <property type="entry name" value="G_CP"/>
    <property type="match status" value="1"/>
</dbReference>
<dbReference type="Gene3D" id="1.10.40.50">
    <property type="entry name" value="Probable gtpase engc, domain 3"/>
    <property type="match status" value="1"/>
</dbReference>
<keyword evidence="7 10" id="KW-0862">Zinc</keyword>
<evidence type="ECO:0000256" key="2">
    <source>
        <dbReference type="ARBA" id="ARBA00022517"/>
    </source>
</evidence>
<comment type="function">
    <text evidence="10">One of several proteins that assist in the late maturation steps of the functional core of the 30S ribosomal subunit. Helps release RbfA from mature subunits. May play a role in the assembly of ribosomal proteins into the subunit. Circularly permuted GTPase that catalyzes slow GTP hydrolysis, GTPase activity is stimulated by the 30S ribosomal subunit.</text>
</comment>
<keyword evidence="8 10" id="KW-0694">RNA-binding</keyword>
<dbReference type="InterPro" id="IPR010914">
    <property type="entry name" value="RsgA_GTPase_dom"/>
</dbReference>
<dbReference type="Gene3D" id="2.40.50.140">
    <property type="entry name" value="Nucleic acid-binding proteins"/>
    <property type="match status" value="1"/>
</dbReference>
<evidence type="ECO:0000256" key="7">
    <source>
        <dbReference type="ARBA" id="ARBA00022833"/>
    </source>
</evidence>
<evidence type="ECO:0000256" key="9">
    <source>
        <dbReference type="ARBA" id="ARBA00023134"/>
    </source>
</evidence>
<dbReference type="PANTHER" id="PTHR32120">
    <property type="entry name" value="SMALL RIBOSOMAL SUBUNIT BIOGENESIS GTPASE RSGA"/>
    <property type="match status" value="1"/>
</dbReference>
<dbReference type="InterPro" id="IPR027417">
    <property type="entry name" value="P-loop_NTPase"/>
</dbReference>
<dbReference type="InterPro" id="IPR012340">
    <property type="entry name" value="NA-bd_OB-fold"/>
</dbReference>
<dbReference type="InterPro" id="IPR030378">
    <property type="entry name" value="G_CP_dom"/>
</dbReference>
<dbReference type="Pfam" id="PF03193">
    <property type="entry name" value="RsgA_GTPase"/>
    <property type="match status" value="1"/>
</dbReference>
<keyword evidence="14" id="KW-1185">Reference proteome</keyword>
<feature type="binding site" evidence="10">
    <location>
        <begin position="201"/>
        <end position="209"/>
    </location>
    <ligand>
        <name>GTP</name>
        <dbReference type="ChEBI" id="CHEBI:37565"/>
    </ligand>
</feature>
<feature type="binding site" evidence="10">
    <location>
        <begin position="149"/>
        <end position="152"/>
    </location>
    <ligand>
        <name>GTP</name>
        <dbReference type="ChEBI" id="CHEBI:37565"/>
    </ligand>
</feature>
<comment type="similarity">
    <text evidence="10">Belongs to the TRAFAC class YlqF/YawG GTPase family. RsgA subfamily.</text>
</comment>
<evidence type="ECO:0000256" key="3">
    <source>
        <dbReference type="ARBA" id="ARBA00022723"/>
    </source>
</evidence>
<feature type="domain" description="CP-type G" evidence="12">
    <location>
        <begin position="102"/>
        <end position="259"/>
    </location>
</feature>
<keyword evidence="6 10" id="KW-0378">Hydrolase</keyword>
<reference evidence="14" key="1">
    <citation type="journal article" date="2019" name="Int. J. Syst. Evol. Microbiol.">
        <title>The Global Catalogue of Microorganisms (GCM) 10K type strain sequencing project: providing services to taxonomists for standard genome sequencing and annotation.</title>
        <authorList>
            <consortium name="The Broad Institute Genomics Platform"/>
            <consortium name="The Broad Institute Genome Sequencing Center for Infectious Disease"/>
            <person name="Wu L."/>
            <person name="Ma J."/>
        </authorList>
    </citation>
    <scope>NUCLEOTIDE SEQUENCE [LARGE SCALE GENOMIC DNA]</scope>
    <source>
        <strain evidence="14">KACC 11904</strain>
    </source>
</reference>
<organism evidence="13 14">
    <name type="scientific">Paenibacillus aestuarii</name>
    <dbReference type="NCBI Taxonomy" id="516965"/>
    <lineage>
        <taxon>Bacteria</taxon>
        <taxon>Bacillati</taxon>
        <taxon>Bacillota</taxon>
        <taxon>Bacilli</taxon>
        <taxon>Bacillales</taxon>
        <taxon>Paenibacillaceae</taxon>
        <taxon>Paenibacillus</taxon>
    </lineage>
</organism>
<dbReference type="PANTHER" id="PTHR32120:SF10">
    <property type="entry name" value="SMALL RIBOSOMAL SUBUNIT BIOGENESIS GTPASE RSGA"/>
    <property type="match status" value="1"/>
</dbReference>
<comment type="subcellular location">
    <subcellularLocation>
        <location evidence="10">Cytoplasm</location>
    </subcellularLocation>
</comment>
<comment type="cofactor">
    <cofactor evidence="10">
        <name>Zn(2+)</name>
        <dbReference type="ChEBI" id="CHEBI:29105"/>
    </cofactor>
    <text evidence="10">Binds 1 zinc ion per subunit.</text>
</comment>
<feature type="binding site" evidence="10">
    <location>
        <position position="287"/>
    </location>
    <ligand>
        <name>Zn(2+)</name>
        <dbReference type="ChEBI" id="CHEBI:29105"/>
    </ligand>
</feature>
<dbReference type="EMBL" id="JBHSMJ010000025">
    <property type="protein sequence ID" value="MFC5450251.1"/>
    <property type="molecule type" value="Genomic_DNA"/>
</dbReference>
<dbReference type="Gene3D" id="3.40.50.300">
    <property type="entry name" value="P-loop containing nucleotide triphosphate hydrolases"/>
    <property type="match status" value="1"/>
</dbReference>
<evidence type="ECO:0000259" key="11">
    <source>
        <dbReference type="PROSITE" id="PS50936"/>
    </source>
</evidence>
<dbReference type="HAMAP" id="MF_01820">
    <property type="entry name" value="GTPase_RsgA"/>
    <property type="match status" value="1"/>
</dbReference>
<feature type="binding site" evidence="10">
    <location>
        <position position="282"/>
    </location>
    <ligand>
        <name>Zn(2+)</name>
        <dbReference type="ChEBI" id="CHEBI:29105"/>
    </ligand>
</feature>
<keyword evidence="5 10" id="KW-0547">Nucleotide-binding</keyword>
<dbReference type="Proteomes" id="UP001596044">
    <property type="component" value="Unassembled WGS sequence"/>
</dbReference>
<dbReference type="NCBIfam" id="TIGR00157">
    <property type="entry name" value="ribosome small subunit-dependent GTPase A"/>
    <property type="match status" value="1"/>
</dbReference>
<sequence length="354" mass="39467">MKLTDLGWNPFFEEAFKPYEQDEFTAGRVSLEHKHMYRVQTESGEVLAEVSGKMRHNALHREDYPAVGDWVVLSVRQEEQRATIHAVLPRRSKFSRKVAGQVTEEQIVATNVDTVFLVTALNLDFNVRRIERYLVLAWESGANPVIVLSKADLCADAEEKAAEVEAVAVGVPIHIISSAENRGLAELAAYIAPGKTVALMGSSGVGKSTLVNRIFGEEILETGDIRHGDDKGKHTTTHRELLALPGGGILIDTPGMRELQLWDAAEGLSTSFQDIESLGADCFFQDCQHNNEPNCAVKQALHDGTLAQERFDSYLKLQKELAYLARKEDKVLQAAEKAKWKKIHQTAKKQFNRF</sequence>
<dbReference type="SUPFAM" id="SSF52540">
    <property type="entry name" value="P-loop containing nucleoside triphosphate hydrolases"/>
    <property type="match status" value="1"/>
</dbReference>
<evidence type="ECO:0000313" key="14">
    <source>
        <dbReference type="Proteomes" id="UP001596044"/>
    </source>
</evidence>
<feature type="domain" description="EngC GTPase" evidence="11">
    <location>
        <begin position="110"/>
        <end position="257"/>
    </location>
</feature>
<evidence type="ECO:0000256" key="4">
    <source>
        <dbReference type="ARBA" id="ARBA00022730"/>
    </source>
</evidence>
<protein>
    <recommendedName>
        <fullName evidence="10">Small ribosomal subunit biogenesis GTPase RsgA</fullName>
        <ecNumber evidence="10">3.6.1.-</ecNumber>
    </recommendedName>
</protein>
<keyword evidence="4 10" id="KW-0699">rRNA-binding</keyword>
<keyword evidence="3 10" id="KW-0479">Metal-binding</keyword>
<keyword evidence="2 10" id="KW-0690">Ribosome biogenesis</keyword>
<evidence type="ECO:0000259" key="12">
    <source>
        <dbReference type="PROSITE" id="PS51721"/>
    </source>
</evidence>
<dbReference type="EC" id="3.6.1.-" evidence="10"/>
<evidence type="ECO:0000256" key="5">
    <source>
        <dbReference type="ARBA" id="ARBA00022741"/>
    </source>
</evidence>
<dbReference type="PROSITE" id="PS50936">
    <property type="entry name" value="ENGC_GTPASE"/>
    <property type="match status" value="1"/>
</dbReference>